<feature type="compositionally biased region" description="Polar residues" evidence="10">
    <location>
        <begin position="826"/>
        <end position="852"/>
    </location>
</feature>
<evidence type="ECO:0000256" key="10">
    <source>
        <dbReference type="SAM" id="MobiDB-lite"/>
    </source>
</evidence>
<dbReference type="InterPro" id="IPR007230">
    <property type="entry name" value="Nup98_auto-Pept-S59_dom"/>
</dbReference>
<dbReference type="GO" id="GO:0051028">
    <property type="term" value="P:mRNA transport"/>
    <property type="evidence" value="ECO:0007669"/>
    <property type="project" value="UniProtKB-KW"/>
</dbReference>
<sequence length="1972" mass="209558">MSFGSGSGFGGFGSNTNQPTFGGFGSTNSSNTGFGSNTATSGFGQPSTGGSLFGGGSNTTSSPFGGGGSGFGTNTNTAFGSKPFGGSGTTGTSLFGGGSSTGPTFGGFGSTNTSTPAFGGGSTGGGLFGQKTTGFGTTSTGTGTGGLFGGGSTGGGFGSTTTGGFGTSTSGFGAATSTQPNNGTGSVPFSAFQEKDGTGSQHFQTITFQQPYQNYSLEELRLADYNQGRRYGNQNGQAGAFGQSTGFGGFGTGTGTTSGFGTNTGGGLFGGGGTTTSTPFGQSSTTGTGFGSTATTGGGLFGQQSKPAGGLFGTSTTTQPSGGGLFGGSTTTGTGAFGTGGGTGFGSSTTGGGLFGQQTQAQKPAFGGFGSTGTTTGTGFGSTTGTGGGLFGQQTQTTSAPAFGSTQTATTGGGLFGGGTSTGGGLFGQNQQTQTQSQPSGGLFGGFGQSGTQQQQQKPGGLFGSSTTTTGGGGLFGQAAQPQQTGGGLFGQTQQTQPQGTSLFGAKPATGGGLFGSTTQQGTGTTSGGLFGNLGTSSQPTQRTSLFGQQAQQQKPGGLFGASTTTGTGGTSLFGQTQSTTTPAFGGSLFSSQTQQQQPQQQSTGLGASLQTSINTNPYGNDALFAGLVTPTQSPGPLATPLSSSQKTRKPALLPQHKLNPSASTRLLTPQTKRAGGYGFTYSTYGTPTSANTSPSFTSSFLGGSSLSRSLGKSLSTSNLRTSYTPEASILAPGAFSTTGRSLGSGGMKKLTINRSINTRPVLFDDTPSEKKRVSFVNGLETNGTNGTEDRPSRGGELVLRAEPEREPAVDHEQSPPSRTGEINGVSEQPEMTQVNGKDLTTTPERTTSAPLNKQGGAIVDPTPGDYYSRPKLDELRKMSRSELSKVENFVVGRDRIGEIQFNPGHPVDLTGVDLDKLFGDIVQLTTRNATVYGETCTIPKPARGTGLNVFSRITLGNSWPRNKAGKKDRKHVERLKRVYGTTFEEYRPETGEWVFTVPHYSSYGLDYDGDQYSDNEDDEDDESSELSDAPDTPLQQHSGRLTATPSEASDSPTQSVDDTFEFRRRRAHVPGGFGNEAAYEEDVNMDSTGGESFLGQRSVGSLDGQQDAEYTESESGSDHEQDLAGPVSAPTQTTEQQAATVNMPKSILKNSQMLLQGMGTPSKGHLVFDDDWASQLQRTISPRKQDRQALRECQEDVLREHDEHSKFGRSTKTNDQPIFTRLGMMESLFGESEDRETKGKRAGKGFEFPYAKRPKTSDDLNRLSADDRAFHSCNKPHFDESGTLIYAAKGAKSLEDGIYRTVQQPISGSDRDIRFTKLPTFDDAAPETLTLQKKQTKISLQDGVPLAKIITEPDPLDFADMAKRVAIDTAAGQHELEVWQLLSILFDEVDEIPSETGTFSFQKYRDRFRKEKLSKFWESLVFRDAEKHAHSATTPEEKAFAYLTAHNVPDACHALLSGLDLRLATMVAQIGGDLAMRQDMASQIEEWRRLDVVSEMTEPIRALYELIAGNCAQSEGKQLEGRENKAKTFCISEEFGLDWRRAFGLRLWYGILADEPIELAVAQFADALRDGVETVKPKPWFVQEQVDIGWQDPQADSREDLLWGILKLYASAKLELPANVEDVLAPENVSGHPLNARLSFQLFQFFKSRLEDKNELWERRIGMPTVRHSDGLRRSFMSSTSSSAVKDGQSDKPLVDLGDKIAITYAASLHTPKYWTTAVFVYTHLSSASMREHYIRTLLCQYSNTYSITESDDTYTYLVQDLKIPAQWLHAAAALQAKTENDYLRQTVHLIKAGELEEAHEVLCRSVGPDSIISRDYDALRELLGEFVPTPVSSPVDEVSSTVSRGRHTREPVPGWSHGGQIYFDYIHLLDLTAHQSSYRVDKELNEEIGNLLFRLQNGLEVAARDRCERCGLEERVALMEIASVVANLVTKDKHLERARVLKLPLAEDMWLRHSCDLSLNYYKAVMAAGK</sequence>
<keyword evidence="5" id="KW-0509">mRNA transport</keyword>
<dbReference type="GO" id="GO:0017056">
    <property type="term" value="F:structural constituent of nuclear pore"/>
    <property type="evidence" value="ECO:0007669"/>
    <property type="project" value="InterPro"/>
</dbReference>
<evidence type="ECO:0000256" key="2">
    <source>
        <dbReference type="ARBA" id="ARBA00008926"/>
    </source>
</evidence>
<organism evidence="12 13">
    <name type="scientific">Westerdykella ornata</name>
    <dbReference type="NCBI Taxonomy" id="318751"/>
    <lineage>
        <taxon>Eukaryota</taxon>
        <taxon>Fungi</taxon>
        <taxon>Dikarya</taxon>
        <taxon>Ascomycota</taxon>
        <taxon>Pezizomycotina</taxon>
        <taxon>Dothideomycetes</taxon>
        <taxon>Pleosporomycetidae</taxon>
        <taxon>Pleosporales</taxon>
        <taxon>Sporormiaceae</taxon>
        <taxon>Westerdykella</taxon>
    </lineage>
</organism>
<dbReference type="PANTHER" id="PTHR23198:SF6">
    <property type="entry name" value="NUCLEAR PORE COMPLEX PROTEIN NUP98-NUP96"/>
    <property type="match status" value="1"/>
</dbReference>
<evidence type="ECO:0000256" key="3">
    <source>
        <dbReference type="ARBA" id="ARBA00022448"/>
    </source>
</evidence>
<dbReference type="PROSITE" id="PS51434">
    <property type="entry name" value="NUP_C"/>
    <property type="match status" value="1"/>
</dbReference>
<feature type="compositionally biased region" description="Low complexity" evidence="10">
    <location>
        <begin position="275"/>
        <end position="295"/>
    </location>
</feature>
<protein>
    <recommendedName>
        <fullName evidence="11">Peptidase S59 domain-containing protein</fullName>
    </recommendedName>
</protein>
<dbReference type="FunFam" id="1.25.40.690:FF:000003">
    <property type="entry name" value="Nucleoporin SONB, putative"/>
    <property type="match status" value="1"/>
</dbReference>
<feature type="region of interest" description="Disordered" evidence="10">
    <location>
        <begin position="271"/>
        <end position="614"/>
    </location>
</feature>
<proteinExistence type="inferred from homology"/>
<dbReference type="Pfam" id="PF12110">
    <property type="entry name" value="Nup96"/>
    <property type="match status" value="1"/>
</dbReference>
<evidence type="ECO:0000259" key="11">
    <source>
        <dbReference type="PROSITE" id="PS51434"/>
    </source>
</evidence>
<dbReference type="GO" id="GO:0034398">
    <property type="term" value="P:telomere tethering at nuclear periphery"/>
    <property type="evidence" value="ECO:0007669"/>
    <property type="project" value="TreeGrafter"/>
</dbReference>
<keyword evidence="4" id="KW-0068">Autocatalytic cleavage</keyword>
<dbReference type="PANTHER" id="PTHR23198">
    <property type="entry name" value="NUCLEOPORIN"/>
    <property type="match status" value="1"/>
</dbReference>
<keyword evidence="7" id="KW-0811">Translocation</keyword>
<feature type="compositionally biased region" description="Basic and acidic residues" evidence="10">
    <location>
        <begin position="788"/>
        <end position="814"/>
    </location>
</feature>
<dbReference type="GeneID" id="54551416"/>
<dbReference type="EMBL" id="ML986491">
    <property type="protein sequence ID" value="KAF2277162.1"/>
    <property type="molecule type" value="Genomic_DNA"/>
</dbReference>
<feature type="compositionally biased region" description="Low complexity" evidence="10">
    <location>
        <begin position="491"/>
        <end position="501"/>
    </location>
</feature>
<evidence type="ECO:0000256" key="5">
    <source>
        <dbReference type="ARBA" id="ARBA00022816"/>
    </source>
</evidence>
<feature type="region of interest" description="Disordered" evidence="10">
    <location>
        <begin position="1007"/>
        <end position="1061"/>
    </location>
</feature>
<feature type="compositionally biased region" description="Acidic residues" evidence="10">
    <location>
        <begin position="1008"/>
        <end position="1026"/>
    </location>
</feature>
<feature type="domain" description="Peptidase S59" evidence="11">
    <location>
        <begin position="864"/>
        <end position="1001"/>
    </location>
</feature>
<keyword evidence="6" id="KW-0653">Protein transport</keyword>
<feature type="compositionally biased region" description="Gly residues" evidence="10">
    <location>
        <begin position="335"/>
        <end position="355"/>
    </location>
</feature>
<feature type="compositionally biased region" description="Polar residues" evidence="10">
    <location>
        <begin position="1034"/>
        <end position="1058"/>
    </location>
</feature>
<dbReference type="OrthoDB" id="3797628at2759"/>
<dbReference type="SUPFAM" id="SSF82215">
    <property type="entry name" value="C-terminal autoproteolytic domain of nucleoporin nup98"/>
    <property type="match status" value="1"/>
</dbReference>
<feature type="compositionally biased region" description="Low complexity" evidence="10">
    <location>
        <begin position="1130"/>
        <end position="1140"/>
    </location>
</feature>
<dbReference type="Pfam" id="PF13634">
    <property type="entry name" value="Nucleoporin_FG"/>
    <property type="match status" value="2"/>
</dbReference>
<feature type="region of interest" description="Disordered" evidence="10">
    <location>
        <begin position="627"/>
        <end position="652"/>
    </location>
</feature>
<feature type="compositionally biased region" description="Low complexity" evidence="10">
    <location>
        <begin position="428"/>
        <end position="441"/>
    </location>
</feature>
<feature type="compositionally biased region" description="Gly residues" evidence="10">
    <location>
        <begin position="367"/>
        <end position="391"/>
    </location>
</feature>
<keyword evidence="13" id="KW-1185">Reference proteome</keyword>
<keyword evidence="9" id="KW-0539">Nucleus</keyword>
<dbReference type="InterPro" id="IPR036903">
    <property type="entry name" value="Nup98_auto-Pept-S59_dom_sf"/>
</dbReference>
<comment type="subcellular location">
    <subcellularLocation>
        <location evidence="1">Nucleus</location>
        <location evidence="1">Nuclear pore complex</location>
    </subcellularLocation>
</comment>
<dbReference type="FunFam" id="1.10.10.2360:FF:000001">
    <property type="entry name" value="Nuclear pore complex protein Nup98-Nup96"/>
    <property type="match status" value="1"/>
</dbReference>
<dbReference type="InterPro" id="IPR037665">
    <property type="entry name" value="Nucleoporin_S59-like"/>
</dbReference>
<dbReference type="GO" id="GO:0003723">
    <property type="term" value="F:RNA binding"/>
    <property type="evidence" value="ECO:0007669"/>
    <property type="project" value="TreeGrafter"/>
</dbReference>
<evidence type="ECO:0000256" key="4">
    <source>
        <dbReference type="ARBA" id="ARBA00022813"/>
    </source>
</evidence>
<evidence type="ECO:0000256" key="1">
    <source>
        <dbReference type="ARBA" id="ARBA00004567"/>
    </source>
</evidence>
<feature type="compositionally biased region" description="Gly residues" evidence="10">
    <location>
        <begin position="411"/>
        <end position="427"/>
    </location>
</feature>
<feature type="compositionally biased region" description="Polar residues" evidence="10">
    <location>
        <begin position="539"/>
        <end position="555"/>
    </location>
</feature>
<feature type="region of interest" description="Disordered" evidence="10">
    <location>
        <begin position="1"/>
        <end position="74"/>
    </location>
</feature>
<evidence type="ECO:0000313" key="12">
    <source>
        <dbReference type="EMBL" id="KAF2277162.1"/>
    </source>
</evidence>
<dbReference type="Pfam" id="PF04096">
    <property type="entry name" value="Nucleoporin2"/>
    <property type="match status" value="1"/>
</dbReference>
<feature type="compositionally biased region" description="Low complexity" evidence="10">
    <location>
        <begin position="26"/>
        <end position="44"/>
    </location>
</feature>
<dbReference type="GO" id="GO:0006606">
    <property type="term" value="P:protein import into nucleus"/>
    <property type="evidence" value="ECO:0007669"/>
    <property type="project" value="TreeGrafter"/>
</dbReference>
<evidence type="ECO:0000256" key="6">
    <source>
        <dbReference type="ARBA" id="ARBA00022927"/>
    </source>
</evidence>
<evidence type="ECO:0000256" key="7">
    <source>
        <dbReference type="ARBA" id="ARBA00023010"/>
    </source>
</evidence>
<dbReference type="InterPro" id="IPR025574">
    <property type="entry name" value="Nucleoporin_FG_rpt"/>
</dbReference>
<gene>
    <name evidence="12" type="ORF">EI97DRAFT_432771</name>
</gene>
<dbReference type="InterPro" id="IPR021967">
    <property type="entry name" value="Nup98_C"/>
</dbReference>
<feature type="region of interest" description="Disordered" evidence="10">
    <location>
        <begin position="775"/>
        <end position="867"/>
    </location>
</feature>
<dbReference type="Gene3D" id="1.25.40.690">
    <property type="match status" value="1"/>
</dbReference>
<dbReference type="Proteomes" id="UP000800097">
    <property type="component" value="Unassembled WGS sequence"/>
</dbReference>
<dbReference type="GO" id="GO:0008139">
    <property type="term" value="F:nuclear localization sequence binding"/>
    <property type="evidence" value="ECO:0007669"/>
    <property type="project" value="TreeGrafter"/>
</dbReference>
<dbReference type="GO" id="GO:0044614">
    <property type="term" value="C:nuclear pore cytoplasmic filaments"/>
    <property type="evidence" value="ECO:0007669"/>
    <property type="project" value="TreeGrafter"/>
</dbReference>
<feature type="compositionally biased region" description="Low complexity" evidence="10">
    <location>
        <begin position="573"/>
        <end position="607"/>
    </location>
</feature>
<feature type="region of interest" description="Disordered" evidence="10">
    <location>
        <begin position="1086"/>
        <end position="1140"/>
    </location>
</feature>
<feature type="compositionally biased region" description="Polar residues" evidence="10">
    <location>
        <begin position="630"/>
        <end position="646"/>
    </location>
</feature>
<feature type="compositionally biased region" description="Gly residues" evidence="10">
    <location>
        <begin position="1"/>
        <end position="13"/>
    </location>
</feature>
<keyword evidence="3" id="KW-0813">Transport</keyword>
<evidence type="ECO:0000256" key="9">
    <source>
        <dbReference type="ARBA" id="ARBA00023242"/>
    </source>
</evidence>
<dbReference type="Gene3D" id="1.10.10.2360">
    <property type="match status" value="1"/>
</dbReference>
<evidence type="ECO:0000256" key="8">
    <source>
        <dbReference type="ARBA" id="ARBA00023132"/>
    </source>
</evidence>
<dbReference type="GO" id="GO:0006405">
    <property type="term" value="P:RNA export from nucleus"/>
    <property type="evidence" value="ECO:0007669"/>
    <property type="project" value="TreeGrafter"/>
</dbReference>
<reference evidence="12" key="1">
    <citation type="journal article" date="2020" name="Stud. Mycol.">
        <title>101 Dothideomycetes genomes: a test case for predicting lifestyles and emergence of pathogens.</title>
        <authorList>
            <person name="Haridas S."/>
            <person name="Albert R."/>
            <person name="Binder M."/>
            <person name="Bloem J."/>
            <person name="Labutti K."/>
            <person name="Salamov A."/>
            <person name="Andreopoulos B."/>
            <person name="Baker S."/>
            <person name="Barry K."/>
            <person name="Bills G."/>
            <person name="Bluhm B."/>
            <person name="Cannon C."/>
            <person name="Castanera R."/>
            <person name="Culley D."/>
            <person name="Daum C."/>
            <person name="Ezra D."/>
            <person name="Gonzalez J."/>
            <person name="Henrissat B."/>
            <person name="Kuo A."/>
            <person name="Liang C."/>
            <person name="Lipzen A."/>
            <person name="Lutzoni F."/>
            <person name="Magnuson J."/>
            <person name="Mondo S."/>
            <person name="Nolan M."/>
            <person name="Ohm R."/>
            <person name="Pangilinan J."/>
            <person name="Park H.-J."/>
            <person name="Ramirez L."/>
            <person name="Alfaro M."/>
            <person name="Sun H."/>
            <person name="Tritt A."/>
            <person name="Yoshinaga Y."/>
            <person name="Zwiers L.-H."/>
            <person name="Turgeon B."/>
            <person name="Goodwin S."/>
            <person name="Spatafora J."/>
            <person name="Crous P."/>
            <person name="Grigoriev I."/>
        </authorList>
    </citation>
    <scope>NUCLEOTIDE SEQUENCE</scope>
    <source>
        <strain evidence="12">CBS 379.55</strain>
    </source>
</reference>
<dbReference type="Gene3D" id="3.30.1610.10">
    <property type="entry name" value="Peptidase S59, nucleoporin"/>
    <property type="match status" value="1"/>
</dbReference>
<dbReference type="GO" id="GO:0000973">
    <property type="term" value="P:post-transcriptional tethering of RNA polymerase II gene DNA at nuclear periphery"/>
    <property type="evidence" value="ECO:0007669"/>
    <property type="project" value="TreeGrafter"/>
</dbReference>
<comment type="similarity">
    <text evidence="2">Belongs to the nucleoporin GLFG family.</text>
</comment>
<feature type="compositionally biased region" description="Low complexity" evidence="10">
    <location>
        <begin position="450"/>
        <end position="469"/>
    </location>
</feature>
<evidence type="ECO:0000313" key="13">
    <source>
        <dbReference type="Proteomes" id="UP000800097"/>
    </source>
</evidence>
<keyword evidence="8" id="KW-0906">Nuclear pore complex</keyword>
<dbReference type="RefSeq" id="XP_033654701.1">
    <property type="nucleotide sequence ID" value="XM_033798241.1"/>
</dbReference>
<accession>A0A6A6JL04</accession>
<name>A0A6A6JL04_WESOR</name>